<dbReference type="PANTHER" id="PTHR32308">
    <property type="entry name" value="LYASE BETA SUBUNIT, PUTATIVE (AFU_ORTHOLOGUE AFUA_4G13030)-RELATED"/>
    <property type="match status" value="1"/>
</dbReference>
<gene>
    <name evidence="7" type="ORF">FXN65_13740</name>
</gene>
<feature type="binding site" evidence="5">
    <location>
        <position position="146"/>
    </location>
    <ligand>
        <name>Mg(2+)</name>
        <dbReference type="ChEBI" id="CHEBI:18420"/>
    </ligand>
</feature>
<evidence type="ECO:0000259" key="6">
    <source>
        <dbReference type="Pfam" id="PF03328"/>
    </source>
</evidence>
<dbReference type="RefSeq" id="WP_151133726.1">
    <property type="nucleotide sequence ID" value="NZ_CP043311.1"/>
</dbReference>
<keyword evidence="7" id="KW-0456">Lyase</keyword>
<dbReference type="InterPro" id="IPR040442">
    <property type="entry name" value="Pyrv_kinase-like_dom_sf"/>
</dbReference>
<proteinExistence type="predicted"/>
<reference evidence="7 8" key="1">
    <citation type="submission" date="2019-08" db="EMBL/GenBank/DDBJ databases">
        <title>Whole-genome Sequencing of e-waste polymer degrading bacterium Pseudomonas sp. strain PE08.</title>
        <authorList>
            <person name="Kirdat K."/>
            <person name="Debbarma P."/>
            <person name="Narawade N."/>
            <person name="Suyal D."/>
            <person name="Thorat V."/>
            <person name="Shouche Y."/>
            <person name="Goel R."/>
            <person name="Yadav A."/>
        </authorList>
    </citation>
    <scope>NUCLEOTIDE SEQUENCE [LARGE SCALE GENOMIC DNA]</scope>
    <source>
        <strain evidence="7 8">PE08</strain>
    </source>
</reference>
<dbReference type="PIRSF" id="PIRSF015582">
    <property type="entry name" value="Cit_lyase_B"/>
    <property type="match status" value="1"/>
</dbReference>
<feature type="binding site" evidence="4">
    <location>
        <position position="120"/>
    </location>
    <ligand>
        <name>substrate</name>
    </ligand>
</feature>
<dbReference type="InterPro" id="IPR015813">
    <property type="entry name" value="Pyrv/PenolPyrv_kinase-like_dom"/>
</dbReference>
<evidence type="ECO:0000256" key="4">
    <source>
        <dbReference type="PIRSR" id="PIRSR015582-1"/>
    </source>
</evidence>
<evidence type="ECO:0000256" key="5">
    <source>
        <dbReference type="PIRSR" id="PIRSR015582-2"/>
    </source>
</evidence>
<evidence type="ECO:0000256" key="2">
    <source>
        <dbReference type="ARBA" id="ARBA00022723"/>
    </source>
</evidence>
<evidence type="ECO:0000256" key="3">
    <source>
        <dbReference type="ARBA" id="ARBA00022842"/>
    </source>
</evidence>
<evidence type="ECO:0000256" key="1">
    <source>
        <dbReference type="ARBA" id="ARBA00001946"/>
    </source>
</evidence>
<feature type="binding site" evidence="4">
    <location>
        <position position="67"/>
    </location>
    <ligand>
        <name>substrate</name>
    </ligand>
</feature>
<dbReference type="EMBL" id="CP043311">
    <property type="protein sequence ID" value="QEY63074.1"/>
    <property type="molecule type" value="Genomic_DNA"/>
</dbReference>
<dbReference type="Gene3D" id="3.20.20.60">
    <property type="entry name" value="Phosphoenolpyruvate-binding domains"/>
    <property type="match status" value="1"/>
</dbReference>
<keyword evidence="2 5" id="KW-0479">Metal-binding</keyword>
<dbReference type="PANTHER" id="PTHR32308:SF10">
    <property type="entry name" value="CITRATE LYASE SUBUNIT BETA"/>
    <property type="match status" value="1"/>
</dbReference>
<evidence type="ECO:0000313" key="8">
    <source>
        <dbReference type="Proteomes" id="UP000327179"/>
    </source>
</evidence>
<dbReference type="AlphaFoldDB" id="A0A5J6QKN2"/>
<dbReference type="Pfam" id="PF03328">
    <property type="entry name" value="HpcH_HpaI"/>
    <property type="match status" value="1"/>
</dbReference>
<sequence>MLSPRFRPPVSPLFVPGDRPERFAKAAASGADAVILDLEDAVAPAAREMAREAVANHGVDSVTVIVRINAASREEFQADLAALRDARFDALMLAKAETAADIRLVHYLLGRQVPIIALVETARAFSDLAGLLQEPGVVQAAFGSLDLALDLGCEPSWDALAYCRGALVLQSRLAGLPAPLDGVTTSLDDPALVRADAEAACGLGFAGKLAIHPKQVAAIREAFLPDAKAVSWARTVLEAASSGAAVQVDGAMVDRPLIERARRILSRSSVTGVSKA</sequence>
<feature type="domain" description="HpcH/HpaI aldolase/citrate lyase" evidence="6">
    <location>
        <begin position="13"/>
        <end position="213"/>
    </location>
</feature>
<comment type="cofactor">
    <cofactor evidence="1">
        <name>Mg(2+)</name>
        <dbReference type="ChEBI" id="CHEBI:18420"/>
    </cofactor>
</comment>
<protein>
    <submittedName>
        <fullName evidence="7">CoA ester lyase</fullName>
    </submittedName>
</protein>
<dbReference type="InterPro" id="IPR011206">
    <property type="entry name" value="Citrate_lyase_beta/mcl1/mcl2"/>
</dbReference>
<organism evidence="7 8">
    <name type="scientific">Metapseudomonas lalkuanensis</name>
    <dbReference type="NCBI Taxonomy" id="2604832"/>
    <lineage>
        <taxon>Bacteria</taxon>
        <taxon>Pseudomonadati</taxon>
        <taxon>Pseudomonadota</taxon>
        <taxon>Gammaproteobacteria</taxon>
        <taxon>Pseudomonadales</taxon>
        <taxon>Pseudomonadaceae</taxon>
        <taxon>Metapseudomonas</taxon>
    </lineage>
</organism>
<keyword evidence="8" id="KW-1185">Reference proteome</keyword>
<keyword evidence="3 5" id="KW-0460">Magnesium</keyword>
<dbReference type="GO" id="GO:0016829">
    <property type="term" value="F:lyase activity"/>
    <property type="evidence" value="ECO:0007669"/>
    <property type="project" value="UniProtKB-KW"/>
</dbReference>
<dbReference type="Proteomes" id="UP000327179">
    <property type="component" value="Chromosome"/>
</dbReference>
<dbReference type="GO" id="GO:0006107">
    <property type="term" value="P:oxaloacetate metabolic process"/>
    <property type="evidence" value="ECO:0007669"/>
    <property type="project" value="TreeGrafter"/>
</dbReference>
<dbReference type="InterPro" id="IPR005000">
    <property type="entry name" value="Aldolase/citrate-lyase_domain"/>
</dbReference>
<name>A0A5J6QKN2_9GAMM</name>
<dbReference type="SUPFAM" id="SSF51621">
    <property type="entry name" value="Phosphoenolpyruvate/pyruvate domain"/>
    <property type="match status" value="1"/>
</dbReference>
<feature type="binding site" evidence="5">
    <location>
        <position position="120"/>
    </location>
    <ligand>
        <name>Mg(2+)</name>
        <dbReference type="ChEBI" id="CHEBI:18420"/>
    </ligand>
</feature>
<evidence type="ECO:0000313" key="7">
    <source>
        <dbReference type="EMBL" id="QEY63074.1"/>
    </source>
</evidence>
<dbReference type="KEGG" id="plal:FXN65_13740"/>
<accession>A0A5J6QKN2</accession>
<dbReference type="GO" id="GO:0000287">
    <property type="term" value="F:magnesium ion binding"/>
    <property type="evidence" value="ECO:0007669"/>
    <property type="project" value="TreeGrafter"/>
</dbReference>